<evidence type="ECO:0008006" key="13">
    <source>
        <dbReference type="Google" id="ProtNLM"/>
    </source>
</evidence>
<evidence type="ECO:0000256" key="7">
    <source>
        <dbReference type="ARBA" id="ARBA00023237"/>
    </source>
</evidence>
<gene>
    <name evidence="12" type="ORF">AKSOIL_0292</name>
</gene>
<dbReference type="CDD" id="cd01347">
    <property type="entry name" value="ligand_gated_channel"/>
    <property type="match status" value="1"/>
</dbReference>
<dbReference type="InterPro" id="IPR012910">
    <property type="entry name" value="Plug_dom"/>
</dbReference>
<dbReference type="InterPro" id="IPR037066">
    <property type="entry name" value="Plug_dom_sf"/>
</dbReference>
<dbReference type="AlphaFoldDB" id="C0INM1"/>
<feature type="domain" description="TonB-dependent receptor-like beta-barrel" evidence="10">
    <location>
        <begin position="391"/>
        <end position="890"/>
    </location>
</feature>
<evidence type="ECO:0000259" key="11">
    <source>
        <dbReference type="Pfam" id="PF07715"/>
    </source>
</evidence>
<proteinExistence type="inferred from homology"/>
<evidence type="ECO:0000256" key="3">
    <source>
        <dbReference type="ARBA" id="ARBA00022452"/>
    </source>
</evidence>
<dbReference type="PANTHER" id="PTHR47234:SF1">
    <property type="entry name" value="TONB-DEPENDENT RECEPTOR"/>
    <property type="match status" value="1"/>
</dbReference>
<evidence type="ECO:0000313" key="12">
    <source>
        <dbReference type="EMBL" id="ACN58907.1"/>
    </source>
</evidence>
<evidence type="ECO:0000256" key="6">
    <source>
        <dbReference type="ARBA" id="ARBA00023136"/>
    </source>
</evidence>
<dbReference type="PROSITE" id="PS52016">
    <property type="entry name" value="TONB_DEPENDENT_REC_3"/>
    <property type="match status" value="1"/>
</dbReference>
<dbReference type="InterPro" id="IPR036942">
    <property type="entry name" value="Beta-barrel_TonB_sf"/>
</dbReference>
<keyword evidence="2 8" id="KW-0813">Transport</keyword>
<evidence type="ECO:0000256" key="1">
    <source>
        <dbReference type="ARBA" id="ARBA00004571"/>
    </source>
</evidence>
<protein>
    <recommendedName>
        <fullName evidence="13">TonB-dependent receptor</fullName>
    </recommendedName>
</protein>
<dbReference type="Pfam" id="PF00593">
    <property type="entry name" value="TonB_dep_Rec_b-barrel"/>
    <property type="match status" value="1"/>
</dbReference>
<feature type="domain" description="TonB-dependent receptor plug" evidence="11">
    <location>
        <begin position="87"/>
        <end position="201"/>
    </location>
</feature>
<keyword evidence="7 8" id="KW-0998">Cell outer membrane</keyword>
<dbReference type="InterPro" id="IPR039426">
    <property type="entry name" value="TonB-dep_rcpt-like"/>
</dbReference>
<dbReference type="EMBL" id="EU408355">
    <property type="protein sequence ID" value="ACN58907.1"/>
    <property type="molecule type" value="Genomic_DNA"/>
</dbReference>
<dbReference type="Gene3D" id="2.40.170.20">
    <property type="entry name" value="TonB-dependent receptor, beta-barrel domain"/>
    <property type="match status" value="1"/>
</dbReference>
<comment type="subcellular location">
    <subcellularLocation>
        <location evidence="1 8">Cell outer membrane</location>
        <topology evidence="1 8">Multi-pass membrane protein</topology>
    </subcellularLocation>
</comment>
<dbReference type="InterPro" id="IPR000531">
    <property type="entry name" value="Beta-barrel_TonB"/>
</dbReference>
<evidence type="ECO:0000256" key="8">
    <source>
        <dbReference type="PROSITE-ProRule" id="PRU01360"/>
    </source>
</evidence>
<keyword evidence="6 8" id="KW-0472">Membrane</keyword>
<dbReference type="Pfam" id="PF07715">
    <property type="entry name" value="Plug"/>
    <property type="match status" value="1"/>
</dbReference>
<dbReference type="SUPFAM" id="SSF56935">
    <property type="entry name" value="Porins"/>
    <property type="match status" value="1"/>
</dbReference>
<keyword evidence="5 9" id="KW-0798">TonB box</keyword>
<evidence type="ECO:0000256" key="4">
    <source>
        <dbReference type="ARBA" id="ARBA00022692"/>
    </source>
</evidence>
<dbReference type="GO" id="GO:0009279">
    <property type="term" value="C:cell outer membrane"/>
    <property type="evidence" value="ECO:0007669"/>
    <property type="project" value="UniProtKB-SubCell"/>
</dbReference>
<evidence type="ECO:0000256" key="2">
    <source>
        <dbReference type="ARBA" id="ARBA00022448"/>
    </source>
</evidence>
<sequence>MPAVLYKNSIPFRDLIPQRNHTPDSDKLHVKKTVIYNGDLMLTIRPIVHAVALLCAGAAPVAALAQETTNAPARVEITGSRIKRVAAETASAVQVINAEEIARSGANTVTDVLRNLPAGNTGGYTTEGTPSQSFGSAGVSLRGLGAGATLTLINGRRVAPFGFGSASFVDTNAIPVEAIERIEVLLDGASAIYGADAIGGVINIILRKNYTGLAARLSGGTSAYHDGNTGSASMTYGQGNVETDGYNWLLSLSHRDTSPVLVNARPRTRDADFRRFGLADRRSPYSSNAYTASGTAGGTFLGVVGDCAPLNDPASPALNGRCINDNTTAVTLQSKAQRDNIYSAVTYALSGGWELFGDASLSRSRQESTMYSYGTNAYGLYTNDLVDKDGLYGNAPGTTIGFLPLPASHPQNRWGKTVAVRYLFNDVPTTIASESRNLRYTLGARGALGAWDLEAAAMWSRSLTDTRYHGYLQDSVLINDVLDANGLVRNSFTLRNPSANDPGLMARLYPRLNNHADTSTSSVDFRGNRELFALPGGPLAISLGTEWRREAFDARPDTRFTDGSIKLIGMTGSSGTRSVAAAYGELSAPVIKSVELSLAARADHYSDFGSAFTPKAGLKWIPIPQFAVRGTYAAGFRAPSLPELHAGNTNGYTKVQDPKLCPVFDTANANCERYVAYTTGANPDIKAEKSKSFTFGFVVEPIPRWSLSVDAYDIKRRNELSTISASYLLESESTYASRIVRNPVSGQLDHLSLITANLSETQTRGIDIDARGAAALGDWGRLTITGSYNRMQSYKSASTPGDPDVEYAGYYGMPKNRARFGLGWDRGAWDAGVHWNYVGGYSMKYGPDATCSFEAATPQYCDVRAALTANAHVSYKGFRNLELSLTVQNVANKEAPFDASQIPYLQGYSPSYHSQLGRFIQLTASYKFK</sequence>
<evidence type="ECO:0000259" key="10">
    <source>
        <dbReference type="Pfam" id="PF00593"/>
    </source>
</evidence>
<organism evidence="12">
    <name type="scientific">uncultured bacterium BLR18</name>
    <dbReference type="NCBI Taxonomy" id="506518"/>
    <lineage>
        <taxon>Bacteria</taxon>
        <taxon>environmental samples</taxon>
    </lineage>
</organism>
<evidence type="ECO:0000256" key="9">
    <source>
        <dbReference type="RuleBase" id="RU003357"/>
    </source>
</evidence>
<accession>C0INM1</accession>
<comment type="similarity">
    <text evidence="8 9">Belongs to the TonB-dependent receptor family.</text>
</comment>
<keyword evidence="4 8" id="KW-0812">Transmembrane</keyword>
<reference evidence="12" key="1">
    <citation type="journal article" date="2009" name="ISME J.">
        <title>Functional metagenomics reveals diverse beta-lactamases in a remote Alaskan soil.</title>
        <authorList>
            <person name="Allen H.K."/>
            <person name="Moe L.A."/>
            <person name="Rodbumrer J."/>
            <person name="Gaarder A."/>
            <person name="Handelsman J."/>
        </authorList>
    </citation>
    <scope>NUCLEOTIDE SEQUENCE</scope>
</reference>
<name>C0INM1_9BACT</name>
<dbReference type="Gene3D" id="2.170.130.10">
    <property type="entry name" value="TonB-dependent receptor, plug domain"/>
    <property type="match status" value="1"/>
</dbReference>
<dbReference type="PANTHER" id="PTHR47234">
    <property type="match status" value="1"/>
</dbReference>
<keyword evidence="3 8" id="KW-1134">Transmembrane beta strand</keyword>
<evidence type="ECO:0000256" key="5">
    <source>
        <dbReference type="ARBA" id="ARBA00023077"/>
    </source>
</evidence>